<protein>
    <recommendedName>
        <fullName evidence="3">BA3454 family stress response protein</fullName>
    </recommendedName>
</protein>
<evidence type="ECO:0000313" key="1">
    <source>
        <dbReference type="EMBL" id="CRK83689.1"/>
    </source>
</evidence>
<keyword evidence="2" id="KW-1185">Reference proteome</keyword>
<sequence>MIQVDVTITFNGKSYVTNVIINPNTSEEEIHRLAYEQVQKQWK</sequence>
<proteinExistence type="predicted"/>
<name>A0A0U1P069_9BACI</name>
<dbReference type="Proteomes" id="UP000199087">
    <property type="component" value="Unassembled WGS sequence"/>
</dbReference>
<gene>
    <name evidence="1" type="ORF">BN000_03680</name>
</gene>
<dbReference type="OrthoDB" id="2721802at2"/>
<accession>A0A0U1P069</accession>
<dbReference type="RefSeq" id="WP_090636662.1">
    <property type="nucleotide sequence ID" value="NZ_CVRB01000004.1"/>
</dbReference>
<evidence type="ECO:0008006" key="3">
    <source>
        <dbReference type="Google" id="ProtNLM"/>
    </source>
</evidence>
<dbReference type="NCBIfam" id="NF033491">
    <property type="entry name" value="BA3454_fam"/>
    <property type="match status" value="1"/>
</dbReference>
<dbReference type="InterPro" id="IPR049728">
    <property type="entry name" value="BA3454-like"/>
</dbReference>
<dbReference type="EMBL" id="CVRB01000004">
    <property type="protein sequence ID" value="CRK83689.1"/>
    <property type="molecule type" value="Genomic_DNA"/>
</dbReference>
<evidence type="ECO:0000313" key="2">
    <source>
        <dbReference type="Proteomes" id="UP000199087"/>
    </source>
</evidence>
<organism evidence="1 2">
    <name type="scientific">Neobacillus massiliamazoniensis</name>
    <dbReference type="NCBI Taxonomy" id="1499688"/>
    <lineage>
        <taxon>Bacteria</taxon>
        <taxon>Bacillati</taxon>
        <taxon>Bacillota</taxon>
        <taxon>Bacilli</taxon>
        <taxon>Bacillales</taxon>
        <taxon>Bacillaceae</taxon>
        <taxon>Neobacillus</taxon>
    </lineage>
</organism>
<reference evidence="2" key="1">
    <citation type="submission" date="2015-05" db="EMBL/GenBank/DDBJ databases">
        <authorList>
            <person name="Urmite Genomes"/>
        </authorList>
    </citation>
    <scope>NUCLEOTIDE SEQUENCE [LARGE SCALE GENOMIC DNA]</scope>
    <source>
        <strain evidence="2">LF1</strain>
    </source>
</reference>
<dbReference type="AlphaFoldDB" id="A0A0U1P069"/>